<organism evidence="1 2">
    <name type="scientific">Caenorhabditis nigoni</name>
    <dbReference type="NCBI Taxonomy" id="1611254"/>
    <lineage>
        <taxon>Eukaryota</taxon>
        <taxon>Metazoa</taxon>
        <taxon>Ecdysozoa</taxon>
        <taxon>Nematoda</taxon>
        <taxon>Chromadorea</taxon>
        <taxon>Rhabditida</taxon>
        <taxon>Rhabditina</taxon>
        <taxon>Rhabditomorpha</taxon>
        <taxon>Rhabditoidea</taxon>
        <taxon>Rhabditidae</taxon>
        <taxon>Peloderinae</taxon>
        <taxon>Caenorhabditis</taxon>
    </lineage>
</organism>
<dbReference type="GO" id="GO:0031462">
    <property type="term" value="C:Cul2-RING ubiquitin ligase complex"/>
    <property type="evidence" value="ECO:0007669"/>
    <property type="project" value="TreeGrafter"/>
</dbReference>
<dbReference type="Gene3D" id="3.80.10.10">
    <property type="entry name" value="Ribonuclease Inhibitor"/>
    <property type="match status" value="1"/>
</dbReference>
<dbReference type="InterPro" id="IPR032675">
    <property type="entry name" value="LRR_dom_sf"/>
</dbReference>
<sequence>MPFPTLAKLAAKSVAEGIKNETLSLDYPLDTKCSNAIVQELFDGDKLFGTNYKKLEVFRNQLSITKINFGKYDVDAAAVRNLLNFNLVSLDFGLLWLLGEDFPDPEYDGDSLEIVSLLDQSMNECSRKSMVHLGFADDQGLIKGWEKEVSTMLPNLQSIDISCQKFNNRFQLSNFCAAFTNLRVLDISQNRGLSSLQGIKKLENLEKLLLNYAEFDNINEFKELSGLRNLKYLDVHNNWSETDTNPIRDMLAAGVRMEALEFLDCSSTSVTEYELKEFLKIHSSLETIAAICTPCNQFTISGIKMLNMGSLPETLEYLLLLPQRCLLASDFMKDVFDAVETDIANLDDSDLRHVKNALLFVLRESFDQKTKFTTLECYLGSGLYEHHLSTSWFTSDTPDMIELFYNIFSKREMVDWQDETVELVLRMFEATVDSVHPGMLIPDRVFYFILEKLVDIIHQIPQYHYDGVEIISKAVKWMSSEQTRKISGNWELDRKVRELLNFS</sequence>
<evidence type="ECO:0000313" key="2">
    <source>
        <dbReference type="Proteomes" id="UP000230233"/>
    </source>
</evidence>
<dbReference type="PROSITE" id="PS51450">
    <property type="entry name" value="LRR"/>
    <property type="match status" value="1"/>
</dbReference>
<dbReference type="PANTHER" id="PTHR12904:SF28">
    <property type="entry name" value="ATP SYNTHASE SUBUNIT ALPHA-RELATED"/>
    <property type="match status" value="1"/>
</dbReference>
<dbReference type="OrthoDB" id="5884753at2759"/>
<accession>A0A2G5S8W4</accession>
<comment type="caution">
    <text evidence="1">The sequence shown here is derived from an EMBL/GenBank/DDBJ whole genome shotgun (WGS) entry which is preliminary data.</text>
</comment>
<name>A0A2G5S8W4_9PELO</name>
<reference evidence="2" key="1">
    <citation type="submission" date="2017-10" db="EMBL/GenBank/DDBJ databases">
        <title>Rapid genome shrinkage in a self-fertile nematode reveals novel sperm competition proteins.</title>
        <authorList>
            <person name="Yin D."/>
            <person name="Schwarz E.M."/>
            <person name="Thomas C.G."/>
            <person name="Felde R.L."/>
            <person name="Korf I.F."/>
            <person name="Cutter A.D."/>
            <person name="Schartner C.M."/>
            <person name="Ralston E.J."/>
            <person name="Meyer B.J."/>
            <person name="Haag E.S."/>
        </authorList>
    </citation>
    <scope>NUCLEOTIDE SEQUENCE [LARGE SCALE GENOMIC DNA]</scope>
    <source>
        <strain evidence="2">JU1422</strain>
    </source>
</reference>
<dbReference type="InterPro" id="IPR051341">
    <property type="entry name" value="Zyg-11_UBL_adapter"/>
</dbReference>
<keyword evidence="2" id="KW-1185">Reference proteome</keyword>
<dbReference type="InterPro" id="IPR001611">
    <property type="entry name" value="Leu-rich_rpt"/>
</dbReference>
<dbReference type="AlphaFoldDB" id="A0A2G5S8W4"/>
<dbReference type="Proteomes" id="UP000230233">
    <property type="component" value="Unassembled WGS sequence"/>
</dbReference>
<proteinExistence type="predicted"/>
<dbReference type="EMBL" id="PDUG01000082">
    <property type="protein sequence ID" value="PIC11467.1"/>
    <property type="molecule type" value="Genomic_DNA"/>
</dbReference>
<gene>
    <name evidence="1" type="ORF">B9Z55_029066</name>
</gene>
<evidence type="ECO:0000313" key="1">
    <source>
        <dbReference type="EMBL" id="PIC11467.1"/>
    </source>
</evidence>
<protein>
    <submittedName>
        <fullName evidence="1">Uncharacterized protein</fullName>
    </submittedName>
</protein>
<dbReference type="SUPFAM" id="SSF52058">
    <property type="entry name" value="L domain-like"/>
    <property type="match status" value="1"/>
</dbReference>
<dbReference type="PANTHER" id="PTHR12904">
    <property type="match status" value="1"/>
</dbReference>